<dbReference type="EMBL" id="VSRR010002412">
    <property type="protein sequence ID" value="MPC31323.1"/>
    <property type="molecule type" value="Genomic_DNA"/>
</dbReference>
<gene>
    <name evidence="2" type="ORF">E2C01_024609</name>
</gene>
<name>A0A5B7EE94_PORTR</name>
<protein>
    <submittedName>
        <fullName evidence="2">Uncharacterized protein</fullName>
    </submittedName>
</protein>
<evidence type="ECO:0000313" key="2">
    <source>
        <dbReference type="EMBL" id="MPC31323.1"/>
    </source>
</evidence>
<keyword evidence="3" id="KW-1185">Reference proteome</keyword>
<dbReference type="Proteomes" id="UP000324222">
    <property type="component" value="Unassembled WGS sequence"/>
</dbReference>
<evidence type="ECO:0000256" key="1">
    <source>
        <dbReference type="SAM" id="MobiDB-lite"/>
    </source>
</evidence>
<comment type="caution">
    <text evidence="2">The sequence shown here is derived from an EMBL/GenBank/DDBJ whole genome shotgun (WGS) entry which is preliminary data.</text>
</comment>
<organism evidence="2 3">
    <name type="scientific">Portunus trituberculatus</name>
    <name type="common">Swimming crab</name>
    <name type="synonym">Neptunus trituberculatus</name>
    <dbReference type="NCBI Taxonomy" id="210409"/>
    <lineage>
        <taxon>Eukaryota</taxon>
        <taxon>Metazoa</taxon>
        <taxon>Ecdysozoa</taxon>
        <taxon>Arthropoda</taxon>
        <taxon>Crustacea</taxon>
        <taxon>Multicrustacea</taxon>
        <taxon>Malacostraca</taxon>
        <taxon>Eumalacostraca</taxon>
        <taxon>Eucarida</taxon>
        <taxon>Decapoda</taxon>
        <taxon>Pleocyemata</taxon>
        <taxon>Brachyura</taxon>
        <taxon>Eubrachyura</taxon>
        <taxon>Portunoidea</taxon>
        <taxon>Portunidae</taxon>
        <taxon>Portuninae</taxon>
        <taxon>Portunus</taxon>
    </lineage>
</organism>
<feature type="compositionally biased region" description="Polar residues" evidence="1">
    <location>
        <begin position="103"/>
        <end position="120"/>
    </location>
</feature>
<feature type="region of interest" description="Disordered" evidence="1">
    <location>
        <begin position="88"/>
        <end position="120"/>
    </location>
</feature>
<evidence type="ECO:0000313" key="3">
    <source>
        <dbReference type="Proteomes" id="UP000324222"/>
    </source>
</evidence>
<reference evidence="2 3" key="1">
    <citation type="submission" date="2019-05" db="EMBL/GenBank/DDBJ databases">
        <title>Another draft genome of Portunus trituberculatus and its Hox gene families provides insights of decapod evolution.</title>
        <authorList>
            <person name="Jeong J.-H."/>
            <person name="Song I."/>
            <person name="Kim S."/>
            <person name="Choi T."/>
            <person name="Kim D."/>
            <person name="Ryu S."/>
            <person name="Kim W."/>
        </authorList>
    </citation>
    <scope>NUCLEOTIDE SEQUENCE [LARGE SCALE GENOMIC DNA]</scope>
    <source>
        <tissue evidence="2">Muscle</tissue>
    </source>
</reference>
<sequence>MKKNIKDHENKEPTHTISYVRTFYYLEVLLWDSNLPLPPPILLLIHLLRLLLTPQPSLINAPPLWNLTLRKLGETPITFRPCKINGTRHAQHTSRAAQEHIKTTPSMAPSRSFPPQISPQ</sequence>
<dbReference type="AlphaFoldDB" id="A0A5B7EE94"/>
<accession>A0A5B7EE94</accession>
<proteinExistence type="predicted"/>